<reference evidence="2 3" key="1">
    <citation type="journal article" date="2018" name="Nat. Biotechnol.">
        <title>A standardized bacterial taxonomy based on genome phylogeny substantially revises the tree of life.</title>
        <authorList>
            <person name="Parks D.H."/>
            <person name="Chuvochina M."/>
            <person name="Waite D.W."/>
            <person name="Rinke C."/>
            <person name="Skarshewski A."/>
            <person name="Chaumeil P.A."/>
            <person name="Hugenholtz P."/>
        </authorList>
    </citation>
    <scope>NUCLEOTIDE SEQUENCE [LARGE SCALE GENOMIC DNA]</scope>
    <source>
        <strain evidence="2">UBA9359</strain>
    </source>
</reference>
<dbReference type="OMA" id="RGIWIIV"/>
<gene>
    <name evidence="2" type="ORF">DGQ38_07130</name>
</gene>
<dbReference type="Proteomes" id="UP000264330">
    <property type="component" value="Unassembled WGS sequence"/>
</dbReference>
<evidence type="ECO:0000313" key="3">
    <source>
        <dbReference type="Proteomes" id="UP000264330"/>
    </source>
</evidence>
<dbReference type="EMBL" id="DPMF01000168">
    <property type="protein sequence ID" value="HCV80805.1"/>
    <property type="molecule type" value="Genomic_DNA"/>
</dbReference>
<name>A0A3D5IY52_9FLAO</name>
<sequence length="182" mass="21034">MKPQKLEIGLLKYIKSSSNTYGYVELRDFLLYNFPQKSDMAERIEIKRFLKFLEGGEYIEIKSKRGISIIVEAGRAVPRNEISVIAKITPKGLELLEREKNNFLNKFGIISAFGLGVLSLAYSYFESKKSEDLELKINKYLNDISVIESKLKEQNELSKANRKKILYLKKQIDVTIKSEENK</sequence>
<organism evidence="2 3">
    <name type="scientific">Zunongwangia profunda</name>
    <dbReference type="NCBI Taxonomy" id="398743"/>
    <lineage>
        <taxon>Bacteria</taxon>
        <taxon>Pseudomonadati</taxon>
        <taxon>Bacteroidota</taxon>
        <taxon>Flavobacteriia</taxon>
        <taxon>Flavobacteriales</taxon>
        <taxon>Flavobacteriaceae</taxon>
        <taxon>Zunongwangia</taxon>
    </lineage>
</organism>
<dbReference type="AlphaFoldDB" id="A0A3D5IY52"/>
<feature type="coiled-coil region" evidence="1">
    <location>
        <begin position="130"/>
        <end position="157"/>
    </location>
</feature>
<evidence type="ECO:0000313" key="2">
    <source>
        <dbReference type="EMBL" id="HCV80805.1"/>
    </source>
</evidence>
<accession>A0A3D5IY52</accession>
<dbReference type="RefSeq" id="WP_013073124.1">
    <property type="nucleotide sequence ID" value="NZ_CAJXAW010000091.1"/>
</dbReference>
<protein>
    <submittedName>
        <fullName evidence="2">Uncharacterized protein</fullName>
    </submittedName>
</protein>
<proteinExistence type="predicted"/>
<keyword evidence="1" id="KW-0175">Coiled coil</keyword>
<evidence type="ECO:0000256" key="1">
    <source>
        <dbReference type="SAM" id="Coils"/>
    </source>
</evidence>
<comment type="caution">
    <text evidence="2">The sequence shown here is derived from an EMBL/GenBank/DDBJ whole genome shotgun (WGS) entry which is preliminary data.</text>
</comment>